<keyword evidence="5" id="KW-0687">Ribonucleoprotein</keyword>
<dbReference type="SUPFAM" id="SSF54427">
    <property type="entry name" value="NTF2-like"/>
    <property type="match status" value="1"/>
</dbReference>
<dbReference type="InterPro" id="IPR032710">
    <property type="entry name" value="NTF2-like_dom_sf"/>
</dbReference>
<organism evidence="11 13">
    <name type="scientific">Rotaria socialis</name>
    <dbReference type="NCBI Taxonomy" id="392032"/>
    <lineage>
        <taxon>Eukaryota</taxon>
        <taxon>Metazoa</taxon>
        <taxon>Spiralia</taxon>
        <taxon>Gnathifera</taxon>
        <taxon>Rotifera</taxon>
        <taxon>Eurotatoria</taxon>
        <taxon>Bdelloidea</taxon>
        <taxon>Philodinida</taxon>
        <taxon>Philodinidae</taxon>
        <taxon>Rotaria</taxon>
    </lineage>
</organism>
<evidence type="ECO:0000256" key="3">
    <source>
        <dbReference type="ARBA" id="ARBA00022980"/>
    </source>
</evidence>
<dbReference type="EMBL" id="CAJNYT010004943">
    <property type="protein sequence ID" value="CAF3703661.1"/>
    <property type="molecule type" value="Genomic_DNA"/>
</dbReference>
<comment type="similarity">
    <text evidence="6">Belongs to the mitochondrion-specific ribosomal protein mL45 family.</text>
</comment>
<evidence type="ECO:0000313" key="12">
    <source>
        <dbReference type="EMBL" id="CAF3703661.1"/>
    </source>
</evidence>
<feature type="domain" description="Tim44-like" evidence="9">
    <location>
        <begin position="3"/>
        <end position="57"/>
    </location>
</feature>
<proteinExistence type="inferred from homology"/>
<evidence type="ECO:0000256" key="5">
    <source>
        <dbReference type="ARBA" id="ARBA00023274"/>
    </source>
</evidence>
<evidence type="ECO:0000256" key="8">
    <source>
        <dbReference type="ARBA" id="ARBA00043031"/>
    </source>
</evidence>
<name>A0A818HWB1_9BILA</name>
<evidence type="ECO:0000259" key="9">
    <source>
        <dbReference type="Pfam" id="PF04280"/>
    </source>
</evidence>
<keyword evidence="4" id="KW-0496">Mitochondrion</keyword>
<evidence type="ECO:0000256" key="1">
    <source>
        <dbReference type="ARBA" id="ARBA00004173"/>
    </source>
</evidence>
<sequence>MTMAQVTVRMHSKQTCAIYDRFGRLMFGNETLPKDVLEYVVFERILTNPYSQWRVHSKILPSWLPPLNPHCKKCHASY</sequence>
<evidence type="ECO:0000313" key="10">
    <source>
        <dbReference type="EMBL" id="CAF3173117.1"/>
    </source>
</evidence>
<dbReference type="PANTHER" id="PTHR28554:SF1">
    <property type="entry name" value="LARGE RIBOSOMAL SUBUNIT PROTEIN ML45"/>
    <property type="match status" value="1"/>
</dbReference>
<dbReference type="OrthoDB" id="19619at2759"/>
<accession>A0A818HWB1</accession>
<dbReference type="Pfam" id="PF04280">
    <property type="entry name" value="Tim44"/>
    <property type="match status" value="1"/>
</dbReference>
<dbReference type="Proteomes" id="UP000663833">
    <property type="component" value="Unassembled WGS sequence"/>
</dbReference>
<evidence type="ECO:0000256" key="6">
    <source>
        <dbReference type="ARBA" id="ARBA00038073"/>
    </source>
</evidence>
<comment type="caution">
    <text evidence="11">The sequence shown here is derived from an EMBL/GenBank/DDBJ whole genome shotgun (WGS) entry which is preliminary data.</text>
</comment>
<dbReference type="EMBL" id="CAJNYD010003477">
    <property type="protein sequence ID" value="CAF3513187.1"/>
    <property type="molecule type" value="Genomic_DNA"/>
</dbReference>
<keyword evidence="2" id="KW-0809">Transit peptide</keyword>
<dbReference type="GO" id="GO:0005739">
    <property type="term" value="C:mitochondrion"/>
    <property type="evidence" value="ECO:0007669"/>
    <property type="project" value="UniProtKB-SubCell"/>
</dbReference>
<reference evidence="11" key="1">
    <citation type="submission" date="2021-02" db="EMBL/GenBank/DDBJ databases">
        <authorList>
            <person name="Nowell W R."/>
        </authorList>
    </citation>
    <scope>NUCLEOTIDE SEQUENCE</scope>
</reference>
<protein>
    <recommendedName>
        <fullName evidence="7">Large ribosomal subunit protein mL45</fullName>
    </recommendedName>
    <alternativeName>
        <fullName evidence="8">39S ribosomal protein L45, mitochondrial</fullName>
    </alternativeName>
</protein>
<dbReference type="Gene3D" id="3.10.450.240">
    <property type="match status" value="1"/>
</dbReference>
<evidence type="ECO:0000256" key="7">
    <source>
        <dbReference type="ARBA" id="ARBA00039448"/>
    </source>
</evidence>
<gene>
    <name evidence="12" type="ORF">GRG538_LOCUS28524</name>
    <name evidence="11" type="ORF">LUA448_LOCUS26003</name>
    <name evidence="10" type="ORF">TIS948_LOCUS10923</name>
</gene>
<dbReference type="Proteomes" id="UP000663872">
    <property type="component" value="Unassembled WGS sequence"/>
</dbReference>
<dbReference type="InterPro" id="IPR007379">
    <property type="entry name" value="Tim44-like_dom"/>
</dbReference>
<dbReference type="Proteomes" id="UP000663825">
    <property type="component" value="Unassembled WGS sequence"/>
</dbReference>
<dbReference type="GO" id="GO:0005840">
    <property type="term" value="C:ribosome"/>
    <property type="evidence" value="ECO:0007669"/>
    <property type="project" value="UniProtKB-KW"/>
</dbReference>
<dbReference type="PANTHER" id="PTHR28554">
    <property type="entry name" value="39S RIBOSOMAL PROTEIN L45, MITOCHONDRIAL"/>
    <property type="match status" value="1"/>
</dbReference>
<evidence type="ECO:0000313" key="13">
    <source>
        <dbReference type="Proteomes" id="UP000663833"/>
    </source>
</evidence>
<keyword evidence="3" id="KW-0689">Ribosomal protein</keyword>
<dbReference type="AlphaFoldDB" id="A0A818HWB1"/>
<evidence type="ECO:0000256" key="4">
    <source>
        <dbReference type="ARBA" id="ARBA00023128"/>
    </source>
</evidence>
<dbReference type="GO" id="GO:1990904">
    <property type="term" value="C:ribonucleoprotein complex"/>
    <property type="evidence" value="ECO:0007669"/>
    <property type="project" value="UniProtKB-KW"/>
</dbReference>
<evidence type="ECO:0000313" key="11">
    <source>
        <dbReference type="EMBL" id="CAF3513187.1"/>
    </source>
</evidence>
<dbReference type="InterPro" id="IPR051975">
    <property type="entry name" value="mtLSU_mL45"/>
</dbReference>
<comment type="subcellular location">
    <subcellularLocation>
        <location evidence="1">Mitochondrion</location>
    </subcellularLocation>
</comment>
<dbReference type="EMBL" id="CAJNXB010001522">
    <property type="protein sequence ID" value="CAF3173117.1"/>
    <property type="molecule type" value="Genomic_DNA"/>
</dbReference>
<evidence type="ECO:0000256" key="2">
    <source>
        <dbReference type="ARBA" id="ARBA00022946"/>
    </source>
</evidence>